<evidence type="ECO:0000259" key="6">
    <source>
        <dbReference type="Pfam" id="PF08100"/>
    </source>
</evidence>
<dbReference type="Gene3D" id="1.10.10.10">
    <property type="entry name" value="Winged helix-like DNA-binding domain superfamily/Winged helix DNA-binding domain"/>
    <property type="match status" value="1"/>
</dbReference>
<feature type="domain" description="O-methyltransferase C-terminal" evidence="5">
    <location>
        <begin position="114"/>
        <end position="200"/>
    </location>
</feature>
<keyword evidence="1" id="KW-0489">Methyltransferase</keyword>
<name>A0ABX9E1X6_9PSEU</name>
<sequence>MGNDNDVQTLRRMSGLVTPMALRVAVTLGLPDRLRAGPASPDLLATELDVNPRALELLLGHLVTLGIVERAGTGYRTTEFGEHLCADADNGLHNLLRQDTAAGRADLAFVDPAHSIRTGEPAYPLRYGRDFWADLAEQPHLRDAFDRQMTWRLRDRIPQFVAAVDWSRFRMIVDVGGGPGDLLAAVLDAHAGVCGHLVDLEVGPALRNFSRLGDRARRPRAASSTRCRKRTPACSSTSSTTGTTSSATASWPAASTP</sequence>
<dbReference type="Gene3D" id="3.40.50.150">
    <property type="entry name" value="Vaccinia Virus protein VP39"/>
    <property type="match status" value="1"/>
</dbReference>
<evidence type="ECO:0000256" key="4">
    <source>
        <dbReference type="SAM" id="MobiDB-lite"/>
    </source>
</evidence>
<evidence type="ECO:0000259" key="5">
    <source>
        <dbReference type="Pfam" id="PF00891"/>
    </source>
</evidence>
<evidence type="ECO:0000313" key="7">
    <source>
        <dbReference type="EMBL" id="RAS62527.1"/>
    </source>
</evidence>
<dbReference type="PANTHER" id="PTHR43712:SF2">
    <property type="entry name" value="O-METHYLTRANSFERASE CICE"/>
    <property type="match status" value="1"/>
</dbReference>
<dbReference type="SUPFAM" id="SSF46785">
    <property type="entry name" value="Winged helix' DNA-binding domain"/>
    <property type="match status" value="1"/>
</dbReference>
<dbReference type="Pfam" id="PF00891">
    <property type="entry name" value="Methyltransf_2"/>
    <property type="match status" value="1"/>
</dbReference>
<dbReference type="InterPro" id="IPR036390">
    <property type="entry name" value="WH_DNA-bd_sf"/>
</dbReference>
<feature type="domain" description="O-methyltransferase dimerisation" evidence="6">
    <location>
        <begin position="13"/>
        <end position="84"/>
    </location>
</feature>
<protein>
    <submittedName>
        <fullName evidence="7">O-methyltransferase</fullName>
    </submittedName>
</protein>
<dbReference type="InterPro" id="IPR036388">
    <property type="entry name" value="WH-like_DNA-bd_sf"/>
</dbReference>
<dbReference type="PROSITE" id="PS51683">
    <property type="entry name" value="SAM_OMT_II"/>
    <property type="match status" value="1"/>
</dbReference>
<dbReference type="InterPro" id="IPR029063">
    <property type="entry name" value="SAM-dependent_MTases_sf"/>
</dbReference>
<dbReference type="RefSeq" id="WP_267899898.1">
    <property type="nucleotide sequence ID" value="NZ_QLTT01000008.1"/>
</dbReference>
<dbReference type="InterPro" id="IPR016461">
    <property type="entry name" value="COMT-like"/>
</dbReference>
<dbReference type="PANTHER" id="PTHR43712">
    <property type="entry name" value="PUTATIVE (AFU_ORTHOLOGUE AFUA_4G14580)-RELATED"/>
    <property type="match status" value="1"/>
</dbReference>
<dbReference type="EMBL" id="QLTT01000008">
    <property type="protein sequence ID" value="RAS62527.1"/>
    <property type="molecule type" value="Genomic_DNA"/>
</dbReference>
<feature type="compositionally biased region" description="Low complexity" evidence="4">
    <location>
        <begin position="232"/>
        <end position="257"/>
    </location>
</feature>
<dbReference type="Pfam" id="PF08100">
    <property type="entry name" value="Dimerisation"/>
    <property type="match status" value="1"/>
</dbReference>
<proteinExistence type="predicted"/>
<keyword evidence="3" id="KW-0949">S-adenosyl-L-methionine</keyword>
<dbReference type="Proteomes" id="UP000248714">
    <property type="component" value="Unassembled WGS sequence"/>
</dbReference>
<gene>
    <name evidence="7" type="ORF">C8D87_108349</name>
</gene>
<evidence type="ECO:0000256" key="1">
    <source>
        <dbReference type="ARBA" id="ARBA00022603"/>
    </source>
</evidence>
<comment type="caution">
    <text evidence="7">The sequence shown here is derived from an EMBL/GenBank/DDBJ whole genome shotgun (WGS) entry which is preliminary data.</text>
</comment>
<keyword evidence="2" id="KW-0808">Transferase</keyword>
<evidence type="ECO:0000313" key="8">
    <source>
        <dbReference type="Proteomes" id="UP000248714"/>
    </source>
</evidence>
<dbReference type="InterPro" id="IPR012967">
    <property type="entry name" value="COMT_dimerisation"/>
</dbReference>
<dbReference type="Gene3D" id="1.10.287.1350">
    <property type="match status" value="1"/>
</dbReference>
<feature type="region of interest" description="Disordered" evidence="4">
    <location>
        <begin position="217"/>
        <end position="257"/>
    </location>
</feature>
<organism evidence="7 8">
    <name type="scientific">Lentzea atacamensis</name>
    <dbReference type="NCBI Taxonomy" id="531938"/>
    <lineage>
        <taxon>Bacteria</taxon>
        <taxon>Bacillati</taxon>
        <taxon>Actinomycetota</taxon>
        <taxon>Actinomycetes</taxon>
        <taxon>Pseudonocardiales</taxon>
        <taxon>Pseudonocardiaceae</taxon>
        <taxon>Lentzea</taxon>
    </lineage>
</organism>
<accession>A0ABX9E1X6</accession>
<reference evidence="7 8" key="1">
    <citation type="submission" date="2018-06" db="EMBL/GenBank/DDBJ databases">
        <title>Genomic Encyclopedia of Type Strains, Phase IV (KMG-IV): sequencing the most valuable type-strain genomes for metagenomic binning, comparative biology and taxonomic classification.</title>
        <authorList>
            <person name="Goeker M."/>
        </authorList>
    </citation>
    <scope>NUCLEOTIDE SEQUENCE [LARGE SCALE GENOMIC DNA]</scope>
    <source>
        <strain evidence="7 8">DSM 45479</strain>
    </source>
</reference>
<dbReference type="InterPro" id="IPR001077">
    <property type="entry name" value="COMT_C"/>
</dbReference>
<dbReference type="SUPFAM" id="SSF53335">
    <property type="entry name" value="S-adenosyl-L-methionine-dependent methyltransferases"/>
    <property type="match status" value="1"/>
</dbReference>
<keyword evidence="8" id="KW-1185">Reference proteome</keyword>
<evidence type="ECO:0000256" key="2">
    <source>
        <dbReference type="ARBA" id="ARBA00022679"/>
    </source>
</evidence>
<evidence type="ECO:0000256" key="3">
    <source>
        <dbReference type="ARBA" id="ARBA00022691"/>
    </source>
</evidence>